<dbReference type="InterPro" id="IPR038050">
    <property type="entry name" value="Neuro_actylchol_rec"/>
</dbReference>
<keyword evidence="9" id="KW-1185">Reference proteome</keyword>
<evidence type="ECO:0000259" key="6">
    <source>
        <dbReference type="Pfam" id="PF02931"/>
    </source>
</evidence>
<dbReference type="SUPFAM" id="SSF90112">
    <property type="entry name" value="Neurotransmitter-gated ion-channel transmembrane pore"/>
    <property type="match status" value="1"/>
</dbReference>
<feature type="chain" id="PRO_5042670604" evidence="5">
    <location>
        <begin position="21"/>
        <end position="389"/>
    </location>
</feature>
<dbReference type="InterPro" id="IPR006029">
    <property type="entry name" value="Neurotrans-gated_channel_TM"/>
</dbReference>
<dbReference type="Gene3D" id="1.20.58.390">
    <property type="entry name" value="Neurotransmitter-gated ion-channel transmembrane domain"/>
    <property type="match status" value="1"/>
</dbReference>
<accession>A0AAN8J7H1</accession>
<keyword evidence="5" id="KW-0732">Signal</keyword>
<feature type="signal peptide" evidence="5">
    <location>
        <begin position="1"/>
        <end position="20"/>
    </location>
</feature>
<feature type="transmembrane region" description="Helical" evidence="5">
    <location>
        <begin position="291"/>
        <end position="318"/>
    </location>
</feature>
<feature type="domain" description="Neurotransmitter-gated ion-channel ligand-binding" evidence="6">
    <location>
        <begin position="29"/>
        <end position="187"/>
    </location>
</feature>
<reference evidence="8 9" key="1">
    <citation type="submission" date="2024-01" db="EMBL/GenBank/DDBJ databases">
        <title>The genome of the rayed Mediterranean limpet Patella caerulea (Linnaeus, 1758).</title>
        <authorList>
            <person name="Anh-Thu Weber A."/>
            <person name="Halstead-Nussloch G."/>
        </authorList>
    </citation>
    <scope>NUCLEOTIDE SEQUENCE [LARGE SCALE GENOMIC DNA]</scope>
    <source>
        <strain evidence="8">AATW-2023a</strain>
        <tissue evidence="8">Whole specimen</tissue>
    </source>
</reference>
<dbReference type="Pfam" id="PF02931">
    <property type="entry name" value="Neur_chan_LBD"/>
    <property type="match status" value="1"/>
</dbReference>
<name>A0AAN8J7H1_PATCE</name>
<evidence type="ECO:0000256" key="4">
    <source>
        <dbReference type="ARBA" id="ARBA00023136"/>
    </source>
</evidence>
<gene>
    <name evidence="8" type="ORF">SNE40_019690</name>
</gene>
<protein>
    <submittedName>
        <fullName evidence="8">Uncharacterized protein</fullName>
    </submittedName>
</protein>
<evidence type="ECO:0000256" key="1">
    <source>
        <dbReference type="ARBA" id="ARBA00004141"/>
    </source>
</evidence>
<proteinExistence type="inferred from homology"/>
<feature type="transmembrane region" description="Helical" evidence="5">
    <location>
        <begin position="364"/>
        <end position="385"/>
    </location>
</feature>
<dbReference type="EMBL" id="JAZGQO010000014">
    <property type="protein sequence ID" value="KAK6171515.1"/>
    <property type="molecule type" value="Genomic_DNA"/>
</dbReference>
<sequence length="389" mass="45128">MTHYGLTFLFLFCWGPTAQSETSDSLRTLHKILFSNYSTAIRPQYNQSEPTVVGLKLFISNLIEMNEVQQFISLSCFFNISWTDEFLQWKPEHHGGIQKMQVESANIWKPYLDLYSSLDDTDLFGDERYRLSVLHDGRVTWHPTKTLRVSCLMNVEKFPFDVQECSLTFSPLQYTFEEVQLEARDFLSVFAISKRHGEWEAVNSSVIVFSHTFDGNKLSILSTSVRYKRQHMFFVLNFMVPIIMLSLLNLLTFWLPNDSGEKTSFSITVLLALTVFLTTVSSYLPRTSSNMIFITTYITCLLLQSGLTVLATIVMLYFHHRNKDLSEREEDHVADLNAKRITGCQRLKAVWGSKCCNNCLKIDVLMFLIFFLAWCTTTFWFFAYVRVPT</sequence>
<dbReference type="PROSITE" id="PS00236">
    <property type="entry name" value="NEUROTR_ION_CHANNEL"/>
    <property type="match status" value="1"/>
</dbReference>
<keyword evidence="5" id="KW-0813">Transport</keyword>
<feature type="transmembrane region" description="Helical" evidence="5">
    <location>
        <begin position="267"/>
        <end position="285"/>
    </location>
</feature>
<feature type="transmembrane region" description="Helical" evidence="5">
    <location>
        <begin position="232"/>
        <end position="255"/>
    </location>
</feature>
<dbReference type="InterPro" id="IPR006201">
    <property type="entry name" value="Neur_channel"/>
</dbReference>
<evidence type="ECO:0000259" key="7">
    <source>
        <dbReference type="Pfam" id="PF02932"/>
    </source>
</evidence>
<dbReference type="Pfam" id="PF02932">
    <property type="entry name" value="Neur_chan_memb"/>
    <property type="match status" value="1"/>
</dbReference>
<comment type="subcellular location">
    <subcellularLocation>
        <location evidence="1">Membrane</location>
        <topology evidence="1">Multi-pass membrane protein</topology>
    </subcellularLocation>
</comment>
<keyword evidence="2 5" id="KW-0812">Transmembrane</keyword>
<evidence type="ECO:0000256" key="2">
    <source>
        <dbReference type="ARBA" id="ARBA00022692"/>
    </source>
</evidence>
<dbReference type="GO" id="GO:0005230">
    <property type="term" value="F:extracellular ligand-gated monoatomic ion channel activity"/>
    <property type="evidence" value="ECO:0007669"/>
    <property type="project" value="InterPro"/>
</dbReference>
<keyword evidence="4 5" id="KW-0472">Membrane</keyword>
<dbReference type="PRINTS" id="PR00252">
    <property type="entry name" value="NRIONCHANNEL"/>
</dbReference>
<keyword evidence="3 5" id="KW-1133">Transmembrane helix</keyword>
<dbReference type="SUPFAM" id="SSF63712">
    <property type="entry name" value="Nicotinic receptor ligand binding domain-like"/>
    <property type="match status" value="1"/>
</dbReference>
<dbReference type="GO" id="GO:0004888">
    <property type="term" value="F:transmembrane signaling receptor activity"/>
    <property type="evidence" value="ECO:0007669"/>
    <property type="project" value="InterPro"/>
</dbReference>
<comment type="caution">
    <text evidence="8">The sequence shown here is derived from an EMBL/GenBank/DDBJ whole genome shotgun (WGS) entry which is preliminary data.</text>
</comment>
<dbReference type="InterPro" id="IPR018000">
    <property type="entry name" value="Neurotransmitter_ion_chnl_CS"/>
</dbReference>
<dbReference type="CDD" id="cd19051">
    <property type="entry name" value="LGIC_TM_cation"/>
    <property type="match status" value="1"/>
</dbReference>
<comment type="similarity">
    <text evidence="5">Belongs to the ligand-gated ion channel (TC 1.A.9) family.</text>
</comment>
<evidence type="ECO:0000313" key="9">
    <source>
        <dbReference type="Proteomes" id="UP001347796"/>
    </source>
</evidence>
<dbReference type="FunFam" id="2.70.170.10:FF:000028">
    <property type="entry name" value="AcetylCholine Receptor"/>
    <property type="match status" value="1"/>
</dbReference>
<evidence type="ECO:0000256" key="5">
    <source>
        <dbReference type="RuleBase" id="RU000687"/>
    </source>
</evidence>
<evidence type="ECO:0000256" key="3">
    <source>
        <dbReference type="ARBA" id="ARBA00022989"/>
    </source>
</evidence>
<dbReference type="Proteomes" id="UP001347796">
    <property type="component" value="Unassembled WGS sequence"/>
</dbReference>
<dbReference type="Gene3D" id="2.70.170.10">
    <property type="entry name" value="Neurotransmitter-gated ion-channel ligand-binding domain"/>
    <property type="match status" value="1"/>
</dbReference>
<dbReference type="AlphaFoldDB" id="A0AAN8J7H1"/>
<organism evidence="8 9">
    <name type="scientific">Patella caerulea</name>
    <name type="common">Rayed Mediterranean limpet</name>
    <dbReference type="NCBI Taxonomy" id="87958"/>
    <lineage>
        <taxon>Eukaryota</taxon>
        <taxon>Metazoa</taxon>
        <taxon>Spiralia</taxon>
        <taxon>Lophotrochozoa</taxon>
        <taxon>Mollusca</taxon>
        <taxon>Gastropoda</taxon>
        <taxon>Patellogastropoda</taxon>
        <taxon>Patelloidea</taxon>
        <taxon>Patellidae</taxon>
        <taxon>Patella</taxon>
    </lineage>
</organism>
<dbReference type="GO" id="GO:0016020">
    <property type="term" value="C:membrane"/>
    <property type="evidence" value="ECO:0007669"/>
    <property type="project" value="UniProtKB-SubCell"/>
</dbReference>
<dbReference type="PANTHER" id="PTHR18945">
    <property type="entry name" value="NEUROTRANSMITTER GATED ION CHANNEL"/>
    <property type="match status" value="1"/>
</dbReference>
<dbReference type="InterPro" id="IPR036719">
    <property type="entry name" value="Neuro-gated_channel_TM_sf"/>
</dbReference>
<keyword evidence="5" id="KW-0407">Ion channel</keyword>
<dbReference type="InterPro" id="IPR036734">
    <property type="entry name" value="Neur_chan_lig-bd_sf"/>
</dbReference>
<dbReference type="CDD" id="cd18989">
    <property type="entry name" value="LGIC_ECD_cation"/>
    <property type="match status" value="1"/>
</dbReference>
<evidence type="ECO:0000313" key="8">
    <source>
        <dbReference type="EMBL" id="KAK6171515.1"/>
    </source>
</evidence>
<dbReference type="InterPro" id="IPR006202">
    <property type="entry name" value="Neur_chan_lig-bd"/>
</dbReference>
<keyword evidence="5" id="KW-0406">Ion transport</keyword>
<feature type="domain" description="Neurotransmitter-gated ion-channel transmembrane" evidence="7">
    <location>
        <begin position="239"/>
        <end position="327"/>
    </location>
</feature>